<organism evidence="1 2">
    <name type="scientific">Daphnia magna</name>
    <dbReference type="NCBI Taxonomy" id="35525"/>
    <lineage>
        <taxon>Eukaryota</taxon>
        <taxon>Metazoa</taxon>
        <taxon>Ecdysozoa</taxon>
        <taxon>Arthropoda</taxon>
        <taxon>Crustacea</taxon>
        <taxon>Branchiopoda</taxon>
        <taxon>Diplostraca</taxon>
        <taxon>Cladocera</taxon>
        <taxon>Anomopoda</taxon>
        <taxon>Daphniidae</taxon>
        <taxon>Daphnia</taxon>
    </lineage>
</organism>
<gene>
    <name evidence="1" type="ORF">OUZ56_019276</name>
</gene>
<proteinExistence type="predicted"/>
<keyword evidence="2" id="KW-1185">Reference proteome</keyword>
<reference evidence="1 2" key="1">
    <citation type="journal article" date="2023" name="Nucleic Acids Res.">
        <title>The hologenome of Daphnia magna reveals possible DNA methylation and microbiome-mediated evolution of the host genome.</title>
        <authorList>
            <person name="Chaturvedi A."/>
            <person name="Li X."/>
            <person name="Dhandapani V."/>
            <person name="Marshall H."/>
            <person name="Kissane S."/>
            <person name="Cuenca-Cambronero M."/>
            <person name="Asole G."/>
            <person name="Calvet F."/>
            <person name="Ruiz-Romero M."/>
            <person name="Marangio P."/>
            <person name="Guigo R."/>
            <person name="Rago D."/>
            <person name="Mirbahai L."/>
            <person name="Eastwood N."/>
            <person name="Colbourne J.K."/>
            <person name="Zhou J."/>
            <person name="Mallon E."/>
            <person name="Orsini L."/>
        </authorList>
    </citation>
    <scope>NUCLEOTIDE SEQUENCE [LARGE SCALE GENOMIC DNA]</scope>
    <source>
        <strain evidence="1">LRV0_1</strain>
    </source>
</reference>
<comment type="caution">
    <text evidence="1">The sequence shown here is derived from an EMBL/GenBank/DDBJ whole genome shotgun (WGS) entry which is preliminary data.</text>
</comment>
<protein>
    <submittedName>
        <fullName evidence="1">Uncharacterized protein</fullName>
    </submittedName>
</protein>
<dbReference type="Proteomes" id="UP001234178">
    <property type="component" value="Unassembled WGS sequence"/>
</dbReference>
<evidence type="ECO:0000313" key="1">
    <source>
        <dbReference type="EMBL" id="KAK4010129.1"/>
    </source>
</evidence>
<sequence>MTYGSVVEHRCGLIKIKKNLLDPSAEVANGLNPLQISRPDWQTWEADTWECWKPWTPGISWESNRGPWSY</sequence>
<accession>A0ABQ9ZB46</accession>
<evidence type="ECO:0000313" key="2">
    <source>
        <dbReference type="Proteomes" id="UP001234178"/>
    </source>
</evidence>
<dbReference type="EMBL" id="JAOYFB010000003">
    <property type="protein sequence ID" value="KAK4010129.1"/>
    <property type="molecule type" value="Genomic_DNA"/>
</dbReference>
<name>A0ABQ9ZB46_9CRUS</name>